<dbReference type="AlphaFoldDB" id="A0A1L8TPN6"/>
<dbReference type="PANTHER" id="PTHR30185:SF13">
    <property type="entry name" value="LICABCH OPERON REGULATOR-RELATED"/>
    <property type="match status" value="1"/>
</dbReference>
<dbReference type="InterPro" id="IPR007737">
    <property type="entry name" value="Mga_HTH"/>
</dbReference>
<gene>
    <name evidence="4" type="ORF">RV04_GL001457</name>
</gene>
<reference evidence="4 5" key="1">
    <citation type="submission" date="2014-12" db="EMBL/GenBank/DDBJ databases">
        <title>Draft genome sequences of 29 type strains of Enterococci.</title>
        <authorList>
            <person name="Zhong Z."/>
            <person name="Sun Z."/>
            <person name="Liu W."/>
            <person name="Zhang W."/>
            <person name="Zhang H."/>
        </authorList>
    </citation>
    <scope>NUCLEOTIDE SEQUENCE [LARGE SCALE GENOMIC DNA]</scope>
    <source>
        <strain evidence="4 5">DSM 17122</strain>
    </source>
</reference>
<comment type="caution">
    <text evidence="4">The sequence shown here is derived from an EMBL/GenBank/DDBJ whole genome shotgun (WGS) entry which is preliminary data.</text>
</comment>
<dbReference type="EMBL" id="JXKQ01000003">
    <property type="protein sequence ID" value="OJG46291.1"/>
    <property type="molecule type" value="Genomic_DNA"/>
</dbReference>
<accession>A0A1L8TPN6</accession>
<dbReference type="Pfam" id="PF05043">
    <property type="entry name" value="Mga"/>
    <property type="match status" value="1"/>
</dbReference>
<dbReference type="InterPro" id="IPR050661">
    <property type="entry name" value="BglG_antiterminators"/>
</dbReference>
<evidence type="ECO:0000313" key="5">
    <source>
        <dbReference type="Proteomes" id="UP000182077"/>
    </source>
</evidence>
<sequence>MRSELFDLLEKRNRVSCSLIELFQLEDDWLEVKDISLNLDISDRSTQRYIHYLEEVIDEYNDSEEKHIKMHYEKFKGIKFEFEDSSIEQLKLYIISNDESLKVLIDLCLLRTDVIKKYSEKNFISVYSIKNSLKKIEPLLRSFKITVDSGKLTFVGEEKYIRIFIYSILWSLYKNDSWPFQYIDEGRLYKSIDSIEKSMDLTFTDIHKKQMTYFMAICLIRNRKKMYIEDFKEWEDYVNVESLRKNEEIIIKGMNNYQIFSSSEIIFILVVMETKHRMYKSDDIKERVLKYHKKRHSDVYQLTTLIVEKFQQDFSLFRKKVSIFSLPIASVAIYNAAFFQGSILT</sequence>
<organism evidence="4 5">
    <name type="scientific">Enterococcus hermanniensis</name>
    <dbReference type="NCBI Taxonomy" id="249189"/>
    <lineage>
        <taxon>Bacteria</taxon>
        <taxon>Bacillati</taxon>
        <taxon>Bacillota</taxon>
        <taxon>Bacilli</taxon>
        <taxon>Lactobacillales</taxon>
        <taxon>Enterococcaceae</taxon>
        <taxon>Enterococcus</taxon>
    </lineage>
</organism>
<keyword evidence="1" id="KW-0805">Transcription regulation</keyword>
<keyword evidence="2" id="KW-0804">Transcription</keyword>
<evidence type="ECO:0000313" key="4">
    <source>
        <dbReference type="EMBL" id="OJG46291.1"/>
    </source>
</evidence>
<dbReference type="RefSeq" id="WP_071857373.1">
    <property type="nucleotide sequence ID" value="NZ_JBHSHK010000001.1"/>
</dbReference>
<name>A0A1L8TPN6_9ENTE</name>
<dbReference type="STRING" id="249189.RV04_GL001457"/>
<keyword evidence="5" id="KW-1185">Reference proteome</keyword>
<protein>
    <recommendedName>
        <fullName evidence="3">Mga helix-turn-helix domain-containing protein</fullName>
    </recommendedName>
</protein>
<proteinExistence type="predicted"/>
<evidence type="ECO:0000256" key="2">
    <source>
        <dbReference type="ARBA" id="ARBA00023163"/>
    </source>
</evidence>
<dbReference type="PANTHER" id="PTHR30185">
    <property type="entry name" value="CRYPTIC BETA-GLUCOSIDE BGL OPERON ANTITERMINATOR"/>
    <property type="match status" value="1"/>
</dbReference>
<dbReference type="Proteomes" id="UP000182077">
    <property type="component" value="Unassembled WGS sequence"/>
</dbReference>
<evidence type="ECO:0000256" key="1">
    <source>
        <dbReference type="ARBA" id="ARBA00023015"/>
    </source>
</evidence>
<feature type="domain" description="Mga helix-turn-helix" evidence="3">
    <location>
        <begin position="85"/>
        <end position="167"/>
    </location>
</feature>
<evidence type="ECO:0000259" key="3">
    <source>
        <dbReference type="Pfam" id="PF05043"/>
    </source>
</evidence>